<feature type="chain" id="PRO_5046898745" evidence="3">
    <location>
        <begin position="34"/>
        <end position="250"/>
    </location>
</feature>
<keyword evidence="6" id="KW-1185">Reference proteome</keyword>
<comment type="similarity">
    <text evidence="1">Belongs to the glycosyl hydrolase 20 family.</text>
</comment>
<dbReference type="Proteomes" id="UP000700908">
    <property type="component" value="Unassembled WGS sequence"/>
</dbReference>
<evidence type="ECO:0000256" key="3">
    <source>
        <dbReference type="SAM" id="SignalP"/>
    </source>
</evidence>
<evidence type="ECO:0000259" key="4">
    <source>
        <dbReference type="Pfam" id="PF00728"/>
    </source>
</evidence>
<dbReference type="EMBL" id="JAIMFO010000008">
    <property type="protein sequence ID" value="MBY4798181.1"/>
    <property type="molecule type" value="Genomic_DNA"/>
</dbReference>
<feature type="signal peptide" evidence="3">
    <location>
        <begin position="1"/>
        <end position="33"/>
    </location>
</feature>
<accession>A0ABS7MLE6</accession>
<dbReference type="PROSITE" id="PS51257">
    <property type="entry name" value="PROKAR_LIPOPROTEIN"/>
    <property type="match status" value="1"/>
</dbReference>
<sequence>MTCSLLRSRYAFAITWMIALLACFCLGVPSARAAEVQPKSVFSIDAGRKFFSADQLFEIIDHAADRGYTDIQLILGNDGLRFVLDDMTVSLEGGRSWTSDAVKAAIQAGNKSYYDDPNDNVLTQAEMDRVLARAIKRGLHVTPLINSPGHMDALLVAMKELGIQNPAFSDRNKTSVRTVDLDNAEALSFTKALIQKYATYFGASGASEIFNFGAGGYANDVFRDPGWSAIQRNGKYSHFVRYANDLSGII</sequence>
<protein>
    <submittedName>
        <fullName evidence="5">Family 20 glycosylhydrolase</fullName>
    </submittedName>
</protein>
<comment type="caution">
    <text evidence="5">The sequence shown here is derived from an EMBL/GenBank/DDBJ whole genome shotgun (WGS) entry which is preliminary data.</text>
</comment>
<dbReference type="Pfam" id="PF00728">
    <property type="entry name" value="Glyco_hydro_20"/>
    <property type="match status" value="1"/>
</dbReference>
<dbReference type="SUPFAM" id="SSF51445">
    <property type="entry name" value="(Trans)glycosidases"/>
    <property type="match status" value="1"/>
</dbReference>
<gene>
    <name evidence="5" type="ORF">K6V98_07465</name>
</gene>
<name>A0ABS7MLE6_9ACTN</name>
<evidence type="ECO:0000256" key="2">
    <source>
        <dbReference type="ARBA" id="ARBA00022801"/>
    </source>
</evidence>
<feature type="domain" description="Glycoside hydrolase family 20 catalytic" evidence="4">
    <location>
        <begin position="43"/>
        <end position="214"/>
    </location>
</feature>
<keyword evidence="2" id="KW-0378">Hydrolase</keyword>
<dbReference type="PANTHER" id="PTHR43678:SF1">
    <property type="entry name" value="BETA-N-ACETYLHEXOSAMINIDASE"/>
    <property type="match status" value="1"/>
</dbReference>
<evidence type="ECO:0000313" key="6">
    <source>
        <dbReference type="Proteomes" id="UP000700908"/>
    </source>
</evidence>
<organism evidence="5 6">
    <name type="scientific">Collinsella ureilytica</name>
    <dbReference type="NCBI Taxonomy" id="2869515"/>
    <lineage>
        <taxon>Bacteria</taxon>
        <taxon>Bacillati</taxon>
        <taxon>Actinomycetota</taxon>
        <taxon>Coriobacteriia</taxon>
        <taxon>Coriobacteriales</taxon>
        <taxon>Coriobacteriaceae</taxon>
        <taxon>Collinsella</taxon>
    </lineage>
</organism>
<dbReference type="PANTHER" id="PTHR43678">
    <property type="entry name" value="PUTATIVE (AFU_ORTHOLOGUE AFUA_2G00640)-RELATED"/>
    <property type="match status" value="1"/>
</dbReference>
<evidence type="ECO:0000313" key="5">
    <source>
        <dbReference type="EMBL" id="MBY4798181.1"/>
    </source>
</evidence>
<dbReference type="InterPro" id="IPR052764">
    <property type="entry name" value="GH20_Enzymes"/>
</dbReference>
<dbReference type="RefSeq" id="WP_222199903.1">
    <property type="nucleotide sequence ID" value="NZ_JAIMFO010000008.1"/>
</dbReference>
<dbReference type="InterPro" id="IPR015883">
    <property type="entry name" value="Glyco_hydro_20_cat"/>
</dbReference>
<keyword evidence="3" id="KW-0732">Signal</keyword>
<proteinExistence type="inferred from homology"/>
<dbReference type="Gene3D" id="3.20.20.80">
    <property type="entry name" value="Glycosidases"/>
    <property type="match status" value="1"/>
</dbReference>
<dbReference type="InterPro" id="IPR017853">
    <property type="entry name" value="GH"/>
</dbReference>
<evidence type="ECO:0000256" key="1">
    <source>
        <dbReference type="ARBA" id="ARBA00006285"/>
    </source>
</evidence>
<reference evidence="5 6" key="1">
    <citation type="submission" date="2021-08" db="EMBL/GenBank/DDBJ databases">
        <title>Collinsella faecalis sp. nov. isolated from swine faeces.</title>
        <authorList>
            <person name="Oh B.S."/>
            <person name="Lee J.H."/>
        </authorList>
    </citation>
    <scope>NUCLEOTIDE SEQUENCE [LARGE SCALE GENOMIC DNA]</scope>
    <source>
        <strain evidence="5 6">AGMB00827</strain>
    </source>
</reference>